<proteinExistence type="predicted"/>
<protein>
    <submittedName>
        <fullName evidence="1">Unannotated protein</fullName>
    </submittedName>
</protein>
<dbReference type="AlphaFoldDB" id="A0A6J7QUQ6"/>
<gene>
    <name evidence="1" type="ORF">UFOPK4043_01407</name>
</gene>
<organism evidence="1">
    <name type="scientific">freshwater metagenome</name>
    <dbReference type="NCBI Taxonomy" id="449393"/>
    <lineage>
        <taxon>unclassified sequences</taxon>
        <taxon>metagenomes</taxon>
        <taxon>ecological metagenomes</taxon>
    </lineage>
</organism>
<name>A0A6J7QUQ6_9ZZZZ</name>
<reference evidence="1" key="1">
    <citation type="submission" date="2020-05" db="EMBL/GenBank/DDBJ databases">
        <authorList>
            <person name="Chiriac C."/>
            <person name="Salcher M."/>
            <person name="Ghai R."/>
            <person name="Kavagutti S V."/>
        </authorList>
    </citation>
    <scope>NUCLEOTIDE SEQUENCE</scope>
</reference>
<dbReference type="EMBL" id="CAFBPA010000258">
    <property type="protein sequence ID" value="CAB5017844.1"/>
    <property type="molecule type" value="Genomic_DNA"/>
</dbReference>
<sequence length="57" mass="5795">MKIVGAGHCRPLSGRSAMKKPPAGAKGCASTFIDALQNNAAYNADHAPIVAYGPRAA</sequence>
<evidence type="ECO:0000313" key="1">
    <source>
        <dbReference type="EMBL" id="CAB5017844.1"/>
    </source>
</evidence>
<accession>A0A6J7QUQ6</accession>